<gene>
    <name evidence="2" type="ORF">AVEN_65881_1</name>
</gene>
<dbReference type="Proteomes" id="UP000499080">
    <property type="component" value="Unassembled WGS sequence"/>
</dbReference>
<dbReference type="EMBL" id="BGPR01001877">
    <property type="protein sequence ID" value="GBM63604.1"/>
    <property type="molecule type" value="Genomic_DNA"/>
</dbReference>
<reference evidence="2 3" key="1">
    <citation type="journal article" date="2019" name="Sci. Rep.">
        <title>Orb-weaving spider Araneus ventricosus genome elucidates the spidroin gene catalogue.</title>
        <authorList>
            <person name="Kono N."/>
            <person name="Nakamura H."/>
            <person name="Ohtoshi R."/>
            <person name="Moran D.A.P."/>
            <person name="Shinohara A."/>
            <person name="Yoshida Y."/>
            <person name="Fujiwara M."/>
            <person name="Mori M."/>
            <person name="Tomita M."/>
            <person name="Arakawa K."/>
        </authorList>
    </citation>
    <scope>NUCLEOTIDE SEQUENCE [LARGE SCALE GENOMIC DNA]</scope>
</reference>
<dbReference type="AlphaFoldDB" id="A0A4Y2HE76"/>
<keyword evidence="3" id="KW-1185">Reference proteome</keyword>
<feature type="region of interest" description="Disordered" evidence="1">
    <location>
        <begin position="19"/>
        <end position="51"/>
    </location>
</feature>
<accession>A0A4Y2HE76</accession>
<organism evidence="2 3">
    <name type="scientific">Araneus ventricosus</name>
    <name type="common">Orbweaver spider</name>
    <name type="synonym">Epeira ventricosa</name>
    <dbReference type="NCBI Taxonomy" id="182803"/>
    <lineage>
        <taxon>Eukaryota</taxon>
        <taxon>Metazoa</taxon>
        <taxon>Ecdysozoa</taxon>
        <taxon>Arthropoda</taxon>
        <taxon>Chelicerata</taxon>
        <taxon>Arachnida</taxon>
        <taxon>Araneae</taxon>
        <taxon>Araneomorphae</taxon>
        <taxon>Entelegynae</taxon>
        <taxon>Araneoidea</taxon>
        <taxon>Araneidae</taxon>
        <taxon>Araneus</taxon>
    </lineage>
</organism>
<feature type="compositionally biased region" description="Basic and acidic residues" evidence="1">
    <location>
        <begin position="19"/>
        <end position="43"/>
    </location>
</feature>
<name>A0A4Y2HE76_ARAVE</name>
<protein>
    <submittedName>
        <fullName evidence="2">Uncharacterized protein</fullName>
    </submittedName>
</protein>
<evidence type="ECO:0000313" key="3">
    <source>
        <dbReference type="Proteomes" id="UP000499080"/>
    </source>
</evidence>
<sequence length="124" mass="14291">MAPPRKRKCLQSIQRRERIAASRANESSELRQQRQLADSERTAAARACETEDERYRRQKQLMLKEQPLLELLKPMMKCIGAKQLMLKELPLVEHLKLPKKFSGPNLFFLGGSAGIGQTFAYMLF</sequence>
<proteinExistence type="predicted"/>
<evidence type="ECO:0000256" key="1">
    <source>
        <dbReference type="SAM" id="MobiDB-lite"/>
    </source>
</evidence>
<comment type="caution">
    <text evidence="2">The sequence shown here is derived from an EMBL/GenBank/DDBJ whole genome shotgun (WGS) entry which is preliminary data.</text>
</comment>
<evidence type="ECO:0000313" key="2">
    <source>
        <dbReference type="EMBL" id="GBM63604.1"/>
    </source>
</evidence>